<dbReference type="InterPro" id="IPR015421">
    <property type="entry name" value="PyrdxlP-dep_Trfase_major"/>
</dbReference>
<dbReference type="RefSeq" id="WP_184813488.1">
    <property type="nucleotide sequence ID" value="NZ_JACHJQ010000006.1"/>
</dbReference>
<name>A0A7W7VGT3_9PSEU</name>
<dbReference type="InterPro" id="IPR051326">
    <property type="entry name" value="Kynurenine-oxoglutarate_AT"/>
</dbReference>
<dbReference type="FunFam" id="3.40.640.10:FF:000033">
    <property type="entry name" value="Aspartate aminotransferase"/>
    <property type="match status" value="1"/>
</dbReference>
<dbReference type="AlphaFoldDB" id="A0A7W7VGT3"/>
<feature type="domain" description="Aminotransferase class I/classII large" evidence="6">
    <location>
        <begin position="31"/>
        <end position="383"/>
    </location>
</feature>
<keyword evidence="8" id="KW-1185">Reference proteome</keyword>
<gene>
    <name evidence="7" type="ORF">FHR82_005633</name>
</gene>
<keyword evidence="4 7" id="KW-0808">Transferase</keyword>
<keyword evidence="3 7" id="KW-0032">Aminotransferase</keyword>
<dbReference type="GO" id="GO:0016212">
    <property type="term" value="F:kynurenine-oxoglutarate transaminase activity"/>
    <property type="evidence" value="ECO:0007669"/>
    <property type="project" value="TreeGrafter"/>
</dbReference>
<comment type="caution">
    <text evidence="7">The sequence shown here is derived from an EMBL/GenBank/DDBJ whole genome shotgun (WGS) entry which is preliminary data.</text>
</comment>
<dbReference type="Pfam" id="PF00155">
    <property type="entry name" value="Aminotran_1_2"/>
    <property type="match status" value="1"/>
</dbReference>
<dbReference type="Gene3D" id="3.90.1150.10">
    <property type="entry name" value="Aspartate Aminotransferase, domain 1"/>
    <property type="match status" value="1"/>
</dbReference>
<comment type="cofactor">
    <cofactor evidence="1">
        <name>pyridoxal 5'-phosphate</name>
        <dbReference type="ChEBI" id="CHEBI:597326"/>
    </cofactor>
</comment>
<comment type="similarity">
    <text evidence="2">Belongs to the class-I pyridoxal-phosphate-dependent aminotransferase family.</text>
</comment>
<sequence length="407" mass="43262">MPDDVLVPRFANFRSTVFAEMTALANRTGALNLGQGFPDSDGPPELLAAAAEAVLAGHNQYPPLPGLPALRTAIAEQRLADYGTRYDPDTEILVTTGATEAIAAAIAALVPEGDEVLVFEPFYDSYGAAIALAGARRRTVALRPDGGRFTFDPDELAAAVTPRTRVLLVNTPHNPTGTVLSAAELATIAEVCLRHDLIAIADEVYEHLTFDGVRHVPLASLPGMAERTLTISSAGKTFNATGWKVGWVCGPERMVAAVRTVKQYLTFAGGTPFQHAVAAVLPRRHGWVETLRSTLSAARDALRDELTGAGWQCFSCQGTYFLQADARSVGYADGAELCRDLATEAGVVAIPSSAFYADPAAGRALVRFAFCKSPAVIATAAGRLARFAGDRQVQEGVLRWRPGRRSA</sequence>
<protein>
    <submittedName>
        <fullName evidence="7">N-succinyldiaminopimelate aminotransferase</fullName>
        <ecNumber evidence="7">2.6.1.17</ecNumber>
    </submittedName>
</protein>
<dbReference type="EC" id="2.6.1.17" evidence="7"/>
<evidence type="ECO:0000256" key="5">
    <source>
        <dbReference type="ARBA" id="ARBA00022898"/>
    </source>
</evidence>
<dbReference type="Proteomes" id="UP000520767">
    <property type="component" value="Unassembled WGS sequence"/>
</dbReference>
<dbReference type="NCBIfam" id="NF005855">
    <property type="entry name" value="PRK07777.1"/>
    <property type="match status" value="1"/>
</dbReference>
<organism evidence="7 8">
    <name type="scientific">Actinophytocola algeriensis</name>
    <dbReference type="NCBI Taxonomy" id="1768010"/>
    <lineage>
        <taxon>Bacteria</taxon>
        <taxon>Bacillati</taxon>
        <taxon>Actinomycetota</taxon>
        <taxon>Actinomycetes</taxon>
        <taxon>Pseudonocardiales</taxon>
        <taxon>Pseudonocardiaceae</taxon>
    </lineage>
</organism>
<dbReference type="InterPro" id="IPR004839">
    <property type="entry name" value="Aminotransferase_I/II_large"/>
</dbReference>
<dbReference type="Gene3D" id="3.40.640.10">
    <property type="entry name" value="Type I PLP-dependent aspartate aminotransferase-like (Major domain)"/>
    <property type="match status" value="1"/>
</dbReference>
<dbReference type="GO" id="GO:0030170">
    <property type="term" value="F:pyridoxal phosphate binding"/>
    <property type="evidence" value="ECO:0007669"/>
    <property type="project" value="InterPro"/>
</dbReference>
<dbReference type="GO" id="GO:0005737">
    <property type="term" value="C:cytoplasm"/>
    <property type="evidence" value="ECO:0007669"/>
    <property type="project" value="TreeGrafter"/>
</dbReference>
<dbReference type="InterPro" id="IPR015422">
    <property type="entry name" value="PyrdxlP-dep_Trfase_small"/>
</dbReference>
<reference evidence="7 8" key="1">
    <citation type="submission" date="2020-08" db="EMBL/GenBank/DDBJ databases">
        <title>Genomic Encyclopedia of Type Strains, Phase III (KMG-III): the genomes of soil and plant-associated and newly described type strains.</title>
        <authorList>
            <person name="Whitman W."/>
        </authorList>
    </citation>
    <scope>NUCLEOTIDE SEQUENCE [LARGE SCALE GENOMIC DNA]</scope>
    <source>
        <strain evidence="7 8">CECT 8960</strain>
    </source>
</reference>
<dbReference type="CDD" id="cd00609">
    <property type="entry name" value="AAT_like"/>
    <property type="match status" value="1"/>
</dbReference>
<evidence type="ECO:0000259" key="6">
    <source>
        <dbReference type="Pfam" id="PF00155"/>
    </source>
</evidence>
<dbReference type="EMBL" id="JACHJQ010000006">
    <property type="protein sequence ID" value="MBB4909375.1"/>
    <property type="molecule type" value="Genomic_DNA"/>
</dbReference>
<dbReference type="InterPro" id="IPR015424">
    <property type="entry name" value="PyrdxlP-dep_Trfase"/>
</dbReference>
<accession>A0A7W7VGT3</accession>
<dbReference type="GO" id="GO:0009016">
    <property type="term" value="F:succinyldiaminopimelate transaminase activity"/>
    <property type="evidence" value="ECO:0007669"/>
    <property type="project" value="UniProtKB-EC"/>
</dbReference>
<proteinExistence type="inferred from homology"/>
<evidence type="ECO:0000256" key="3">
    <source>
        <dbReference type="ARBA" id="ARBA00022576"/>
    </source>
</evidence>
<dbReference type="SUPFAM" id="SSF53383">
    <property type="entry name" value="PLP-dependent transferases"/>
    <property type="match status" value="1"/>
</dbReference>
<dbReference type="PANTHER" id="PTHR43807:SF20">
    <property type="entry name" value="FI04487P"/>
    <property type="match status" value="1"/>
</dbReference>
<keyword evidence="5" id="KW-0663">Pyridoxal phosphate</keyword>
<evidence type="ECO:0000313" key="8">
    <source>
        <dbReference type="Proteomes" id="UP000520767"/>
    </source>
</evidence>
<dbReference type="PANTHER" id="PTHR43807">
    <property type="entry name" value="FI04487P"/>
    <property type="match status" value="1"/>
</dbReference>
<evidence type="ECO:0000313" key="7">
    <source>
        <dbReference type="EMBL" id="MBB4909375.1"/>
    </source>
</evidence>
<evidence type="ECO:0000256" key="1">
    <source>
        <dbReference type="ARBA" id="ARBA00001933"/>
    </source>
</evidence>
<evidence type="ECO:0000256" key="2">
    <source>
        <dbReference type="ARBA" id="ARBA00007441"/>
    </source>
</evidence>
<evidence type="ECO:0000256" key="4">
    <source>
        <dbReference type="ARBA" id="ARBA00022679"/>
    </source>
</evidence>